<reference evidence="3" key="1">
    <citation type="journal article" date="2017" name="Nat. Microbiol.">
        <title>Global analysis of biosynthetic gene clusters reveals vast potential of secondary metabolite production in Penicillium species.</title>
        <authorList>
            <person name="Nielsen J.C."/>
            <person name="Grijseels S."/>
            <person name="Prigent S."/>
            <person name="Ji B."/>
            <person name="Dainat J."/>
            <person name="Nielsen K.F."/>
            <person name="Frisvad J.C."/>
            <person name="Workman M."/>
            <person name="Nielsen J."/>
        </authorList>
    </citation>
    <scope>NUCLEOTIDE SEQUENCE [LARGE SCALE GENOMIC DNA]</scope>
    <source>
        <strain evidence="3">IBT 31811</strain>
    </source>
</reference>
<protein>
    <recommendedName>
        <fullName evidence="1">B3/B4 tRNA-binding domain-containing protein</fullName>
    </recommendedName>
</protein>
<feature type="domain" description="B3/B4 tRNA-binding" evidence="1">
    <location>
        <begin position="73"/>
        <end position="227"/>
    </location>
</feature>
<dbReference type="Pfam" id="PF03483">
    <property type="entry name" value="B3_4"/>
    <property type="match status" value="1"/>
</dbReference>
<dbReference type="AlphaFoldDB" id="A0A1V6PXL4"/>
<dbReference type="PANTHER" id="PTHR39209">
    <property type="match status" value="1"/>
</dbReference>
<keyword evidence="3" id="KW-1185">Reference proteome</keyword>
<dbReference type="InterPro" id="IPR020825">
    <property type="entry name" value="Phe-tRNA_synthase-like_B3/B4"/>
</dbReference>
<accession>A0A1V6PXL4</accession>
<gene>
    <name evidence="2" type="ORF">PENANT_c029G09075</name>
</gene>
<dbReference type="PANTHER" id="PTHR39209:SF2">
    <property type="entry name" value="CYTOPLASMIC PROTEIN"/>
    <property type="match status" value="1"/>
</dbReference>
<dbReference type="SUPFAM" id="SSF56037">
    <property type="entry name" value="PheT/TilS domain"/>
    <property type="match status" value="1"/>
</dbReference>
<dbReference type="EMBL" id="MDYN01000029">
    <property type="protein sequence ID" value="OQD81196.1"/>
    <property type="molecule type" value="Genomic_DNA"/>
</dbReference>
<dbReference type="GO" id="GO:0004826">
    <property type="term" value="F:phenylalanine-tRNA ligase activity"/>
    <property type="evidence" value="ECO:0007669"/>
    <property type="project" value="InterPro"/>
</dbReference>
<sequence>MGVTQTAQKMLEAAHISPQIFQLRPDYRALLMVVEGIPPGASDSHSEALLRQAETSIKAQLSKTPVTELPHISTWREAYKAFGAKPNKTRNSLEALTRRAEGGLPRVNRLTDIYNAISVKHQIPLGGEDLDKYDGTPFLMRATGMEEFQTFSSGEALSETAAPGEPIWCDQTGITCRRWNWRQGPRTVLTDETRRGLFILDALKPLSDQDLVAAADELAGLLRGLDDQVQTSYRIISGAEIVSDGS</sequence>
<evidence type="ECO:0000259" key="1">
    <source>
        <dbReference type="SMART" id="SM00873"/>
    </source>
</evidence>
<dbReference type="Gene3D" id="3.50.40.10">
    <property type="entry name" value="Phenylalanyl-trna Synthetase, Chain B, domain 3"/>
    <property type="match status" value="1"/>
</dbReference>
<name>A0A1V6PXL4_9EURO</name>
<evidence type="ECO:0000313" key="3">
    <source>
        <dbReference type="Proteomes" id="UP000191672"/>
    </source>
</evidence>
<organism evidence="2 3">
    <name type="scientific">Penicillium antarcticum</name>
    <dbReference type="NCBI Taxonomy" id="416450"/>
    <lineage>
        <taxon>Eukaryota</taxon>
        <taxon>Fungi</taxon>
        <taxon>Dikarya</taxon>
        <taxon>Ascomycota</taxon>
        <taxon>Pezizomycotina</taxon>
        <taxon>Eurotiomycetes</taxon>
        <taxon>Eurotiomycetidae</taxon>
        <taxon>Eurotiales</taxon>
        <taxon>Aspergillaceae</taxon>
        <taxon>Penicillium</taxon>
    </lineage>
</organism>
<dbReference type="Proteomes" id="UP000191672">
    <property type="component" value="Unassembled WGS sequence"/>
</dbReference>
<comment type="caution">
    <text evidence="2">The sequence shown here is derived from an EMBL/GenBank/DDBJ whole genome shotgun (WGS) entry which is preliminary data.</text>
</comment>
<proteinExistence type="predicted"/>
<dbReference type="GO" id="GO:0003723">
    <property type="term" value="F:RNA binding"/>
    <property type="evidence" value="ECO:0007669"/>
    <property type="project" value="InterPro"/>
</dbReference>
<dbReference type="InterPro" id="IPR005146">
    <property type="entry name" value="B3/B4_tRNA-bd"/>
</dbReference>
<evidence type="ECO:0000313" key="2">
    <source>
        <dbReference type="EMBL" id="OQD81196.1"/>
    </source>
</evidence>
<dbReference type="SMART" id="SM00873">
    <property type="entry name" value="B3_4"/>
    <property type="match status" value="1"/>
</dbReference>